<accession>A0A9R1CTT9</accession>
<name>A0A9R1CTT9_9EURY</name>
<evidence type="ECO:0000313" key="3">
    <source>
        <dbReference type="Proteomes" id="UP001139494"/>
    </source>
</evidence>
<dbReference type="RefSeq" id="WP_256029587.1">
    <property type="nucleotide sequence ID" value="NZ_JAHLKM010000009.1"/>
</dbReference>
<feature type="transmembrane region" description="Helical" evidence="1">
    <location>
        <begin position="20"/>
        <end position="42"/>
    </location>
</feature>
<keyword evidence="1" id="KW-0812">Transmembrane</keyword>
<comment type="caution">
    <text evidence="2">The sequence shown here is derived from an EMBL/GenBank/DDBJ whole genome shotgun (WGS) entry which is preliminary data.</text>
</comment>
<keyword evidence="1" id="KW-1133">Transmembrane helix</keyword>
<protein>
    <submittedName>
        <fullName evidence="2">Uncharacterized protein</fullName>
    </submittedName>
</protein>
<dbReference type="EMBL" id="JAHLKM010000009">
    <property type="protein sequence ID" value="MCQ4333564.1"/>
    <property type="molecule type" value="Genomic_DNA"/>
</dbReference>
<keyword evidence="1" id="KW-0472">Membrane</keyword>
<evidence type="ECO:0000256" key="1">
    <source>
        <dbReference type="SAM" id="Phobius"/>
    </source>
</evidence>
<gene>
    <name evidence="2" type="ORF">KM295_08760</name>
</gene>
<proteinExistence type="predicted"/>
<sequence length="56" mass="6140">MSENASPSGPSIGNRILDTVIGLGAMLLLLPLVPFLLLLWLWDRFKGESETPEPAY</sequence>
<reference evidence="2" key="1">
    <citation type="journal article" date="2023" name="Front. Microbiol.">
        <title>Genomic-based phylogenetic and metabolic analyses of the genus Natronomonas, and description of Natronomonas aquatica sp. nov.</title>
        <authorList>
            <person name="Garcia-Roldan A."/>
            <person name="Duran-Viseras A."/>
            <person name="de la Haba R.R."/>
            <person name="Corral P."/>
            <person name="Sanchez-Porro C."/>
            <person name="Ventosa A."/>
        </authorList>
    </citation>
    <scope>NUCLEOTIDE SEQUENCE</scope>
    <source>
        <strain evidence="2">F2-12</strain>
    </source>
</reference>
<evidence type="ECO:0000313" key="2">
    <source>
        <dbReference type="EMBL" id="MCQ4333564.1"/>
    </source>
</evidence>
<dbReference type="Proteomes" id="UP001139494">
    <property type="component" value="Unassembled WGS sequence"/>
</dbReference>
<organism evidence="2 3">
    <name type="scientific">Natronomonas aquatica</name>
    <dbReference type="NCBI Taxonomy" id="2841590"/>
    <lineage>
        <taxon>Archaea</taxon>
        <taxon>Methanobacteriati</taxon>
        <taxon>Methanobacteriota</taxon>
        <taxon>Stenosarchaea group</taxon>
        <taxon>Halobacteria</taxon>
        <taxon>Halobacteriales</taxon>
        <taxon>Natronomonadaceae</taxon>
        <taxon>Natronomonas</taxon>
    </lineage>
</organism>
<keyword evidence="3" id="KW-1185">Reference proteome</keyword>
<dbReference type="AlphaFoldDB" id="A0A9R1CTT9"/>